<sequence length="147" mass="16780">MQHCTTRVEFELKSAERAHKSCQGFPAVRKCERLSCERQEKLQRRGPFEEFCYRREIKEMLAFAEPKVSTRRIQIGIPSSKRRKRKGSCCFISTPAFPNNPSSTLLILAALFRQHFDVCSTRAKGAQLGSYPGIIKCPWVPASTLNN</sequence>
<protein>
    <submittedName>
        <fullName evidence="1">Uncharacterized protein</fullName>
    </submittedName>
</protein>
<evidence type="ECO:0000313" key="2">
    <source>
        <dbReference type="Proteomes" id="UP001476798"/>
    </source>
</evidence>
<organism evidence="1 2">
    <name type="scientific">Goodea atripinnis</name>
    <dbReference type="NCBI Taxonomy" id="208336"/>
    <lineage>
        <taxon>Eukaryota</taxon>
        <taxon>Metazoa</taxon>
        <taxon>Chordata</taxon>
        <taxon>Craniata</taxon>
        <taxon>Vertebrata</taxon>
        <taxon>Euteleostomi</taxon>
        <taxon>Actinopterygii</taxon>
        <taxon>Neopterygii</taxon>
        <taxon>Teleostei</taxon>
        <taxon>Neoteleostei</taxon>
        <taxon>Acanthomorphata</taxon>
        <taxon>Ovalentaria</taxon>
        <taxon>Atherinomorphae</taxon>
        <taxon>Cyprinodontiformes</taxon>
        <taxon>Goodeidae</taxon>
        <taxon>Goodea</taxon>
    </lineage>
</organism>
<keyword evidence="2" id="KW-1185">Reference proteome</keyword>
<gene>
    <name evidence="1" type="ORF">GOODEAATRI_005320</name>
</gene>
<name>A0ABV0PVG5_9TELE</name>
<dbReference type="EMBL" id="JAHRIO010090201">
    <property type="protein sequence ID" value="MEQ2187500.1"/>
    <property type="molecule type" value="Genomic_DNA"/>
</dbReference>
<evidence type="ECO:0000313" key="1">
    <source>
        <dbReference type="EMBL" id="MEQ2187500.1"/>
    </source>
</evidence>
<proteinExistence type="predicted"/>
<reference evidence="1 2" key="1">
    <citation type="submission" date="2021-06" db="EMBL/GenBank/DDBJ databases">
        <authorList>
            <person name="Palmer J.M."/>
        </authorList>
    </citation>
    <scope>NUCLEOTIDE SEQUENCE [LARGE SCALE GENOMIC DNA]</scope>
    <source>
        <strain evidence="1 2">GA_2019</strain>
        <tissue evidence="1">Muscle</tissue>
    </source>
</reference>
<comment type="caution">
    <text evidence="1">The sequence shown here is derived from an EMBL/GenBank/DDBJ whole genome shotgun (WGS) entry which is preliminary data.</text>
</comment>
<accession>A0ABV0PVG5</accession>
<dbReference type="Proteomes" id="UP001476798">
    <property type="component" value="Unassembled WGS sequence"/>
</dbReference>